<dbReference type="InterPro" id="IPR029058">
    <property type="entry name" value="AB_hydrolase_fold"/>
</dbReference>
<dbReference type="SUPFAM" id="SSF53474">
    <property type="entry name" value="alpha/beta-Hydrolases"/>
    <property type="match status" value="1"/>
</dbReference>
<evidence type="ECO:0000313" key="9">
    <source>
        <dbReference type="EMBL" id="PWN91795.1"/>
    </source>
</evidence>
<dbReference type="GO" id="GO:0004806">
    <property type="term" value="F:triacylglycerol lipase activity"/>
    <property type="evidence" value="ECO:0007669"/>
    <property type="project" value="UniProtKB-UniRule"/>
</dbReference>
<comment type="subcellular location">
    <subcellularLocation>
        <location evidence="2">Secreted</location>
    </subcellularLocation>
</comment>
<evidence type="ECO:0000256" key="8">
    <source>
        <dbReference type="PIRNR" id="PIRNR029171"/>
    </source>
</evidence>
<proteinExistence type="inferred from homology"/>
<dbReference type="GO" id="GO:0005576">
    <property type="term" value="C:extracellular region"/>
    <property type="evidence" value="ECO:0007669"/>
    <property type="project" value="UniProtKB-SubCell"/>
</dbReference>
<dbReference type="InterPro" id="IPR005152">
    <property type="entry name" value="Lipase_secreted"/>
</dbReference>
<dbReference type="OrthoDB" id="2373480at2759"/>
<evidence type="ECO:0000256" key="4">
    <source>
        <dbReference type="ARBA" id="ARBA00022525"/>
    </source>
</evidence>
<dbReference type="PANTHER" id="PTHR34853">
    <property type="match status" value="1"/>
</dbReference>
<name>A0A316YVL4_9BASI</name>
<dbReference type="GeneID" id="37043061"/>
<dbReference type="InParanoid" id="A0A316YVL4"/>
<dbReference type="PIRSF" id="PIRSF029171">
    <property type="entry name" value="Esterase_LipA"/>
    <property type="match status" value="1"/>
</dbReference>
<dbReference type="AlphaFoldDB" id="A0A316YVL4"/>
<dbReference type="EMBL" id="KZ819635">
    <property type="protein sequence ID" value="PWN91795.1"/>
    <property type="molecule type" value="Genomic_DNA"/>
</dbReference>
<dbReference type="Gene3D" id="1.10.260.130">
    <property type="match status" value="1"/>
</dbReference>
<evidence type="ECO:0000256" key="5">
    <source>
        <dbReference type="ARBA" id="ARBA00022801"/>
    </source>
</evidence>
<dbReference type="Pfam" id="PF03583">
    <property type="entry name" value="LIP"/>
    <property type="match status" value="1"/>
</dbReference>
<comment type="similarity">
    <text evidence="8">Belongs to the AB hydrolase superfamily. Lipase family.</text>
</comment>
<keyword evidence="8" id="KW-0732">Signal</keyword>
<evidence type="ECO:0000313" key="10">
    <source>
        <dbReference type="Proteomes" id="UP000245768"/>
    </source>
</evidence>
<keyword evidence="10" id="KW-1185">Reference proteome</keyword>
<dbReference type="PANTHER" id="PTHR34853:SF1">
    <property type="entry name" value="LIPASE 5"/>
    <property type="match status" value="1"/>
</dbReference>
<keyword evidence="4" id="KW-0964">Secreted</keyword>
<feature type="chain" id="PRO_5016196851" description="triacylglycerol lipase" evidence="8">
    <location>
        <begin position="19"/>
        <end position="455"/>
    </location>
</feature>
<sequence>MLPSLLTLVALLSTAVVGVPLEPRQTAAAFPDPTVDPFYKAPANLSSYKPGDVIRSRSVQTVVNGPDVGASYQLYYRSKTTKQKPDGTVATVFVPKKPASPTRIFSYQSYQDSTTLDCNPSWAFVDGSASQNKAIVTLDTPIYINWALSQGYYVVASDDYGSQSAFIAGRQEGMAVLDGIKAIRAYSKLPKDSQVALFGYSGGASSTVWATTLAGSYAPDLNIVGAVHGGTPISTRDTFTFLNGGAFSGFAGAGLVGILNAYPEMNDYILQHVNDDGKKQIAAYRSNNFCLPQVVSTYPFLNFYPEIDVDDPLDQPIPKAVLSQETLLQSQADFKVAVPKFPLLQFHALLDEIVPYQDHADYVKEQCAGGANIQFQTLPIAEHITGELLGIPGSIIFLKQAFEGQTPKVICGTGLPDFSGLLFTSQADDVMGKQAADSIRALNGTKSVFGEVIKF</sequence>
<dbReference type="RefSeq" id="XP_025378993.1">
    <property type="nucleotide sequence ID" value="XM_025521145.1"/>
</dbReference>
<gene>
    <name evidence="9" type="ORF">FA10DRAFT_265634</name>
</gene>
<keyword evidence="5" id="KW-0378">Hydrolase</keyword>
<evidence type="ECO:0000256" key="1">
    <source>
        <dbReference type="ARBA" id="ARBA00001024"/>
    </source>
</evidence>
<keyword evidence="7" id="KW-0443">Lipid metabolism</keyword>
<dbReference type="GO" id="GO:0016042">
    <property type="term" value="P:lipid catabolic process"/>
    <property type="evidence" value="ECO:0007669"/>
    <property type="project" value="UniProtKB-UniRule"/>
</dbReference>
<keyword evidence="6" id="KW-0442">Lipid degradation</keyword>
<protein>
    <recommendedName>
        <fullName evidence="3">triacylglycerol lipase</fullName>
        <ecNumber evidence="3">3.1.1.3</ecNumber>
    </recommendedName>
</protein>
<organism evidence="9 10">
    <name type="scientific">Acaromyces ingoldii</name>
    <dbReference type="NCBI Taxonomy" id="215250"/>
    <lineage>
        <taxon>Eukaryota</taxon>
        <taxon>Fungi</taxon>
        <taxon>Dikarya</taxon>
        <taxon>Basidiomycota</taxon>
        <taxon>Ustilaginomycotina</taxon>
        <taxon>Exobasidiomycetes</taxon>
        <taxon>Exobasidiales</taxon>
        <taxon>Cryptobasidiaceae</taxon>
        <taxon>Acaromyces</taxon>
    </lineage>
</organism>
<accession>A0A316YVL4</accession>
<evidence type="ECO:0000256" key="3">
    <source>
        <dbReference type="ARBA" id="ARBA00013279"/>
    </source>
</evidence>
<evidence type="ECO:0000256" key="7">
    <source>
        <dbReference type="ARBA" id="ARBA00023098"/>
    </source>
</evidence>
<dbReference type="Gene3D" id="3.40.50.1820">
    <property type="entry name" value="alpha/beta hydrolase"/>
    <property type="match status" value="1"/>
</dbReference>
<dbReference type="Proteomes" id="UP000245768">
    <property type="component" value="Unassembled WGS sequence"/>
</dbReference>
<reference evidence="9 10" key="1">
    <citation type="journal article" date="2018" name="Mol. Biol. Evol.">
        <title>Broad Genomic Sampling Reveals a Smut Pathogenic Ancestry of the Fungal Clade Ustilaginomycotina.</title>
        <authorList>
            <person name="Kijpornyongpan T."/>
            <person name="Mondo S.J."/>
            <person name="Barry K."/>
            <person name="Sandor L."/>
            <person name="Lee J."/>
            <person name="Lipzen A."/>
            <person name="Pangilinan J."/>
            <person name="LaButti K."/>
            <person name="Hainaut M."/>
            <person name="Henrissat B."/>
            <person name="Grigoriev I.V."/>
            <person name="Spatafora J.W."/>
            <person name="Aime M.C."/>
        </authorList>
    </citation>
    <scope>NUCLEOTIDE SEQUENCE [LARGE SCALE GENOMIC DNA]</scope>
    <source>
        <strain evidence="9 10">MCA 4198</strain>
    </source>
</reference>
<evidence type="ECO:0000256" key="6">
    <source>
        <dbReference type="ARBA" id="ARBA00022963"/>
    </source>
</evidence>
<comment type="catalytic activity">
    <reaction evidence="1">
        <text>a triacylglycerol + H2O = a diacylglycerol + a fatty acid + H(+)</text>
        <dbReference type="Rhea" id="RHEA:12044"/>
        <dbReference type="ChEBI" id="CHEBI:15377"/>
        <dbReference type="ChEBI" id="CHEBI:15378"/>
        <dbReference type="ChEBI" id="CHEBI:17855"/>
        <dbReference type="ChEBI" id="CHEBI:18035"/>
        <dbReference type="ChEBI" id="CHEBI:28868"/>
        <dbReference type="EC" id="3.1.1.3"/>
    </reaction>
</comment>
<evidence type="ECO:0000256" key="2">
    <source>
        <dbReference type="ARBA" id="ARBA00004613"/>
    </source>
</evidence>
<feature type="signal peptide" evidence="8">
    <location>
        <begin position="1"/>
        <end position="18"/>
    </location>
</feature>
<dbReference type="EC" id="3.1.1.3" evidence="3"/>